<evidence type="ECO:0000313" key="1">
    <source>
        <dbReference type="EMBL" id="EFW06525.1"/>
    </source>
</evidence>
<name>E7G5M4_9FIRM</name>
<dbReference type="GeneID" id="78229510"/>
<reference evidence="1 2" key="1">
    <citation type="submission" date="2010-12" db="EMBL/GenBank/DDBJ databases">
        <title>The Genome Sequence of Coprobacillus sp. strain 29_1.</title>
        <authorList>
            <consortium name="The Broad Institute Genome Sequencing Platform"/>
            <person name="Earl A."/>
            <person name="Ward D."/>
            <person name="Feldgarden M."/>
            <person name="Gevers D."/>
            <person name="Daigneault M."/>
            <person name="Sibley C.D."/>
            <person name="White A."/>
            <person name="Strauss J."/>
            <person name="Allen-Vercoe E."/>
            <person name="Young S.K."/>
            <person name="Zeng Q."/>
            <person name="Gargeya S."/>
            <person name="Fitzgerald M."/>
            <person name="Haas B."/>
            <person name="Abouelleil A."/>
            <person name="Alvarado L."/>
            <person name="Arachchi H.M."/>
            <person name="Berlin A."/>
            <person name="Brown A."/>
            <person name="Chapman S.B."/>
            <person name="Chen Z."/>
            <person name="Dunbar C."/>
            <person name="Freedman E."/>
            <person name="Gearin G."/>
            <person name="Gellesch M."/>
            <person name="Goldberg J."/>
            <person name="Griggs A."/>
            <person name="Gujja S."/>
            <person name="Heilman E."/>
            <person name="Heiman D."/>
            <person name="Howarth C."/>
            <person name="Larson L."/>
            <person name="Lui A."/>
            <person name="MacDonald P.J.P."/>
            <person name="Mehta T."/>
            <person name="Montmayeur A."/>
            <person name="Murphy C."/>
            <person name="Neiman D."/>
            <person name="Pearson M."/>
            <person name="Priest M."/>
            <person name="Roberts A."/>
            <person name="Saif S."/>
            <person name="Shea T."/>
            <person name="Shenoy N."/>
            <person name="Sisk P."/>
            <person name="Stolte C."/>
            <person name="Sykes S."/>
            <person name="White J."/>
            <person name="Yandava C."/>
            <person name="Nusbaum C."/>
            <person name="Birren B."/>
        </authorList>
    </citation>
    <scope>NUCLEOTIDE SEQUENCE [LARGE SCALE GENOMIC DNA]</scope>
    <source>
        <strain evidence="1 2">29_1</strain>
    </source>
</reference>
<dbReference type="AlphaFoldDB" id="E7G5M4"/>
<dbReference type="HOGENOM" id="CLU_679182_0_0_9"/>
<dbReference type="STRING" id="100884.GCA_000269565_01638"/>
<comment type="caution">
    <text evidence="1">The sequence shown here is derived from an EMBL/GenBank/DDBJ whole genome shotgun (WGS) entry which is preliminary data.</text>
</comment>
<accession>E7G5M4</accession>
<dbReference type="Proteomes" id="UP000003157">
    <property type="component" value="Unassembled WGS sequence"/>
</dbReference>
<protein>
    <submittedName>
        <fullName evidence="1">Uncharacterized protein</fullName>
    </submittedName>
</protein>
<sequence length="405" mass="49021">MVFDTKIMQDFLDENESHYVGKYRFHSGYRAEEYKFKNHYYMLDQNFRQIDIYVEIQCKDHLTYTFSEDLHEQEKLYIVKDAVNRIIKKFDYKSTLHYSLYENYIKTISTQLTVLEPIDFCDILNYMKYHQGSNQKTMDEYYKIFIPCLKIHLDNKNYKQFIDSVNLLLKSVLYQYEWDGTNSKYLDTEYQYHLYYIREIVRIVYENLDKFYKNVPKELFEAVHTLCLNSRFSFAIMTDFGSMILSQYRVTSAMIKALKEELVLNDKDEERENVNLVFSYIYYIFHNDFEQYYAVVLKVLRDVINNMLTFANHDLDLALGNSLVQSEGYQVLLDLFHEDYNTFIFTCFPIESFPLEIRPKVREELVTAIQYFAARMGSDNYRLSSFEQVMNINRILMDNFKEWYK</sequence>
<dbReference type="EMBL" id="ADKX01000001">
    <property type="protein sequence ID" value="EFW06525.1"/>
    <property type="molecule type" value="Genomic_DNA"/>
</dbReference>
<keyword evidence="2" id="KW-1185">Reference proteome</keyword>
<evidence type="ECO:0000313" key="2">
    <source>
        <dbReference type="Proteomes" id="UP000003157"/>
    </source>
</evidence>
<proteinExistence type="predicted"/>
<gene>
    <name evidence="1" type="ORF">HMPREF9488_00062</name>
</gene>
<dbReference type="OrthoDB" id="1648940at2"/>
<organism evidence="1 2">
    <name type="scientific">Coprobacillus cateniformis</name>
    <dbReference type="NCBI Taxonomy" id="100884"/>
    <lineage>
        <taxon>Bacteria</taxon>
        <taxon>Bacillati</taxon>
        <taxon>Bacillota</taxon>
        <taxon>Erysipelotrichia</taxon>
        <taxon>Erysipelotrichales</taxon>
        <taxon>Coprobacillaceae</taxon>
        <taxon>Coprobacillus</taxon>
    </lineage>
</organism>
<dbReference type="eggNOG" id="ENOG502Z8CI">
    <property type="taxonomic scope" value="Bacteria"/>
</dbReference>
<dbReference type="RefSeq" id="WP_008787190.1">
    <property type="nucleotide sequence ID" value="NZ_AKCB01000001.1"/>
</dbReference>